<organism evidence="2 3">
    <name type="scientific">Madurella fahalii</name>
    <dbReference type="NCBI Taxonomy" id="1157608"/>
    <lineage>
        <taxon>Eukaryota</taxon>
        <taxon>Fungi</taxon>
        <taxon>Dikarya</taxon>
        <taxon>Ascomycota</taxon>
        <taxon>Pezizomycotina</taxon>
        <taxon>Sordariomycetes</taxon>
        <taxon>Sordariomycetidae</taxon>
        <taxon>Sordariales</taxon>
        <taxon>Sordariales incertae sedis</taxon>
        <taxon>Madurella</taxon>
    </lineage>
</organism>
<protein>
    <recommendedName>
        <fullName evidence="4">Fungal calcium binding protein domain-containing protein</fullName>
    </recommendedName>
</protein>
<reference evidence="2 3" key="1">
    <citation type="submission" date="2024-09" db="EMBL/GenBank/DDBJ databases">
        <title>Itraconazole resistance in Madurella fahalii resulting from another homologue of gene encoding cytochrome P450 14-alpha sterol demethylase (CYP51).</title>
        <authorList>
            <person name="Yoshioka I."/>
            <person name="Fahal A.H."/>
            <person name="Kaneko S."/>
            <person name="Yaguchi T."/>
        </authorList>
    </citation>
    <scope>NUCLEOTIDE SEQUENCE [LARGE SCALE GENOMIC DNA]</scope>
    <source>
        <strain evidence="2 3">IFM 68171</strain>
    </source>
</reference>
<name>A0ABQ0GGS9_9PEZI</name>
<comment type="caution">
    <text evidence="2">The sequence shown here is derived from an EMBL/GenBank/DDBJ whole genome shotgun (WGS) entry which is preliminary data.</text>
</comment>
<dbReference type="RefSeq" id="XP_070918692.1">
    <property type="nucleotide sequence ID" value="XM_071062591.1"/>
</dbReference>
<evidence type="ECO:0000313" key="3">
    <source>
        <dbReference type="Proteomes" id="UP001628179"/>
    </source>
</evidence>
<evidence type="ECO:0000313" key="2">
    <source>
        <dbReference type="EMBL" id="GAB1316961.1"/>
    </source>
</evidence>
<evidence type="ECO:0000256" key="1">
    <source>
        <dbReference type="SAM" id="SignalP"/>
    </source>
</evidence>
<gene>
    <name evidence="2" type="ORF">MFIFM68171_07171</name>
</gene>
<feature type="signal peptide" evidence="1">
    <location>
        <begin position="1"/>
        <end position="17"/>
    </location>
</feature>
<sequence length="110" mass="11741">MKFTLTTVALLAPAVLAAPSYDPETAVSRLTRDMTPRATFNEAEVFAFAPPASCSILSCIDVIGQAVCIAEAIDDEDYQGIFKCAKQKELCGCAGCFSALSNFLEKYGLC</sequence>
<dbReference type="GeneID" id="98177914"/>
<evidence type="ECO:0008006" key="4">
    <source>
        <dbReference type="Google" id="ProtNLM"/>
    </source>
</evidence>
<accession>A0ABQ0GGS9</accession>
<dbReference type="Proteomes" id="UP001628179">
    <property type="component" value="Unassembled WGS sequence"/>
</dbReference>
<dbReference type="EMBL" id="BAAFSV010000004">
    <property type="protein sequence ID" value="GAB1316961.1"/>
    <property type="molecule type" value="Genomic_DNA"/>
</dbReference>
<feature type="chain" id="PRO_5046298851" description="Fungal calcium binding protein domain-containing protein" evidence="1">
    <location>
        <begin position="18"/>
        <end position="110"/>
    </location>
</feature>
<proteinExistence type="predicted"/>
<keyword evidence="1" id="KW-0732">Signal</keyword>
<keyword evidence="3" id="KW-1185">Reference proteome</keyword>